<sequence>MDYVANLGLWADLDPRNVAAAALVALALAVLAAGASLWLKVSRQDRNRQVIDRLLAGRGGQSAPTQAEPQGTLGSAVHRAEQLGRHWGEGRSGNVLLPPEDRQVVDLCGFEDVGRARSLFMFARVLLTAGLPFLAGFLLQGRLLPANPAIEWTAAAFVGLALGWMLPKWMLLRRAARRRRAAYQELPLLIDLLRLLQGVGLSIDQSLHVVVTEFRQVMPVLARELQYAVDLYARGRTREQSLMRLATGFDNDDLSAICRLISQVDRHGGAVQDPLNRFGERVRERRRMELKERVGKLTVKMTGVMVLTLLPALLIVTGGAGFLAVIRGLSRVAGGS</sequence>
<dbReference type="EMBL" id="LT907988">
    <property type="protein sequence ID" value="SOE50710.1"/>
    <property type="molecule type" value="Genomic_DNA"/>
</dbReference>
<feature type="transmembrane region" description="Helical" evidence="6">
    <location>
        <begin position="152"/>
        <end position="171"/>
    </location>
</feature>
<dbReference type="PANTHER" id="PTHR35007">
    <property type="entry name" value="INTEGRAL MEMBRANE PROTEIN-RELATED"/>
    <property type="match status" value="1"/>
</dbReference>
<protein>
    <submittedName>
        <fullName evidence="8">Type II/IV secretion system protein TadC, associated with Flp pilus assembly</fullName>
    </submittedName>
</protein>
<dbReference type="EMBL" id="FLRC01000011">
    <property type="protein sequence ID" value="SBT24915.1"/>
    <property type="molecule type" value="Genomic_DNA"/>
</dbReference>
<keyword evidence="10" id="KW-1185">Reference proteome</keyword>
<feature type="transmembrane region" description="Helical" evidence="6">
    <location>
        <begin position="119"/>
        <end position="140"/>
    </location>
</feature>
<keyword evidence="4 6" id="KW-1133">Transmembrane helix</keyword>
<dbReference type="PANTHER" id="PTHR35007:SF2">
    <property type="entry name" value="PILUS ASSEMBLE PROTEIN"/>
    <property type="match status" value="1"/>
</dbReference>
<evidence type="ECO:0000256" key="5">
    <source>
        <dbReference type="ARBA" id="ARBA00023136"/>
    </source>
</evidence>
<comment type="subcellular location">
    <subcellularLocation>
        <location evidence="1">Cell membrane</location>
        <topology evidence="1">Multi-pass membrane protein</topology>
    </subcellularLocation>
</comment>
<dbReference type="GO" id="GO:0005886">
    <property type="term" value="C:plasma membrane"/>
    <property type="evidence" value="ECO:0007669"/>
    <property type="project" value="UniProtKB-SubCell"/>
</dbReference>
<reference evidence="9 10" key="2">
    <citation type="submission" date="2017-08" db="EMBL/GenBank/DDBJ databases">
        <authorList>
            <person name="de Groot N.N."/>
        </authorList>
    </citation>
    <scope>NUCLEOTIDE SEQUENCE [LARGE SCALE GENOMIC DNA]</scope>
    <source>
        <strain evidence="9">Orrdi1</strain>
    </source>
</reference>
<proteinExistence type="predicted"/>
<evidence type="ECO:0000313" key="8">
    <source>
        <dbReference type="EMBL" id="SBT24915.1"/>
    </source>
</evidence>
<feature type="transmembrane region" description="Helical" evidence="6">
    <location>
        <begin position="20"/>
        <end position="39"/>
    </location>
</feature>
<evidence type="ECO:0000313" key="9">
    <source>
        <dbReference type="EMBL" id="SOE50710.1"/>
    </source>
</evidence>
<organism evidence="8 10">
    <name type="scientific">Orrella dioscoreae</name>
    <dbReference type="NCBI Taxonomy" id="1851544"/>
    <lineage>
        <taxon>Bacteria</taxon>
        <taxon>Pseudomonadati</taxon>
        <taxon>Pseudomonadota</taxon>
        <taxon>Betaproteobacteria</taxon>
        <taxon>Burkholderiales</taxon>
        <taxon>Alcaligenaceae</taxon>
        <taxon>Orrella</taxon>
    </lineage>
</organism>
<keyword evidence="5 6" id="KW-0472">Membrane</keyword>
<dbReference type="OrthoDB" id="5952202at2"/>
<dbReference type="InterPro" id="IPR018076">
    <property type="entry name" value="T2SS_GspF_dom"/>
</dbReference>
<feature type="domain" description="Type II secretion system protein GspF" evidence="7">
    <location>
        <begin position="190"/>
        <end position="316"/>
    </location>
</feature>
<dbReference type="Pfam" id="PF00482">
    <property type="entry name" value="T2SSF"/>
    <property type="match status" value="1"/>
</dbReference>
<gene>
    <name evidence="8" type="ORF">ODI_02986</name>
    <name evidence="9" type="ORF">ODI_R2912</name>
</gene>
<keyword evidence="2" id="KW-1003">Cell membrane</keyword>
<accession>A0A1C3K0I7</accession>
<reference evidence="8 10" key="1">
    <citation type="submission" date="2016-06" db="EMBL/GenBank/DDBJ databases">
        <authorList>
            <person name="Kjaerup R.B."/>
            <person name="Dalgaard T.S."/>
            <person name="Juul-Madsen H.R."/>
        </authorList>
    </citation>
    <scope>NUCLEOTIDE SEQUENCE [LARGE SCALE GENOMIC DNA]</scope>
    <source>
        <strain evidence="8">Orrdi1</strain>
    </source>
</reference>
<evidence type="ECO:0000313" key="10">
    <source>
        <dbReference type="Proteomes" id="UP000078558"/>
    </source>
</evidence>
<dbReference type="KEGG" id="odi:ODI_R2912"/>
<evidence type="ECO:0000256" key="6">
    <source>
        <dbReference type="SAM" id="Phobius"/>
    </source>
</evidence>
<evidence type="ECO:0000256" key="2">
    <source>
        <dbReference type="ARBA" id="ARBA00022475"/>
    </source>
</evidence>
<dbReference type="AlphaFoldDB" id="A0A1C3K0I7"/>
<keyword evidence="3 6" id="KW-0812">Transmembrane</keyword>
<dbReference type="STRING" id="1851544.ODI_02986"/>
<dbReference type="RefSeq" id="WP_067751821.1">
    <property type="nucleotide sequence ID" value="NZ_LT907988.1"/>
</dbReference>
<dbReference type="Proteomes" id="UP000078558">
    <property type="component" value="Chromosome I"/>
</dbReference>
<evidence type="ECO:0000259" key="7">
    <source>
        <dbReference type="Pfam" id="PF00482"/>
    </source>
</evidence>
<name>A0A1C3K0I7_9BURK</name>
<feature type="transmembrane region" description="Helical" evidence="6">
    <location>
        <begin position="297"/>
        <end position="326"/>
    </location>
</feature>
<evidence type="ECO:0000256" key="1">
    <source>
        <dbReference type="ARBA" id="ARBA00004651"/>
    </source>
</evidence>
<evidence type="ECO:0000256" key="3">
    <source>
        <dbReference type="ARBA" id="ARBA00022692"/>
    </source>
</evidence>
<evidence type="ECO:0000256" key="4">
    <source>
        <dbReference type="ARBA" id="ARBA00022989"/>
    </source>
</evidence>